<sequence>MIPKVEYNIDKKPLIKNCLRKKAESLENIEETRRESENMKCVYQRESEIPKMPRDTGASSSLNISVMKIPPYRQGCHIQTISIKEAPQDLPIQNSQIPIESYSPPMNFQFHSLKESEVKAMPPQPTMPMYTPSPMPNPMNPYNPYMMPMAPNPMMPMPMMPNSYASPVINPGYYPPMNPVYQPMPGYPPNPLTTNPAMKKPFLINPLTNKPPGFKTLPCRNFHSTIGCARGDNCHFIHDFQFQGRAIPNFEQWKITNEERLKNLPNSKEAMQPIYFPPPPAK</sequence>
<evidence type="ECO:0000256" key="3">
    <source>
        <dbReference type="ARBA" id="ARBA00022833"/>
    </source>
</evidence>
<dbReference type="SUPFAM" id="SSF90229">
    <property type="entry name" value="CCCH zinc finger"/>
    <property type="match status" value="1"/>
</dbReference>
<keyword evidence="1 4" id="KW-0479">Metal-binding</keyword>
<feature type="domain" description="C3H1-type" evidence="5">
    <location>
        <begin position="213"/>
        <end position="241"/>
    </location>
</feature>
<keyword evidence="2 4" id="KW-0863">Zinc-finger</keyword>
<gene>
    <name evidence="6" type="ORF">BSTOLATCC_MIC44483</name>
</gene>
<proteinExistence type="predicted"/>
<feature type="zinc finger region" description="C3H1-type" evidence="4">
    <location>
        <begin position="213"/>
        <end position="241"/>
    </location>
</feature>
<evidence type="ECO:0000313" key="7">
    <source>
        <dbReference type="Proteomes" id="UP001162131"/>
    </source>
</evidence>
<evidence type="ECO:0000256" key="2">
    <source>
        <dbReference type="ARBA" id="ARBA00022771"/>
    </source>
</evidence>
<accession>A0AAU9K3W8</accession>
<evidence type="ECO:0000313" key="6">
    <source>
        <dbReference type="EMBL" id="CAG9327857.1"/>
    </source>
</evidence>
<evidence type="ECO:0000256" key="1">
    <source>
        <dbReference type="ARBA" id="ARBA00022723"/>
    </source>
</evidence>
<reference evidence="6" key="1">
    <citation type="submission" date="2021-09" db="EMBL/GenBank/DDBJ databases">
        <authorList>
            <consortium name="AG Swart"/>
            <person name="Singh M."/>
            <person name="Singh A."/>
            <person name="Seah K."/>
            <person name="Emmerich C."/>
        </authorList>
    </citation>
    <scope>NUCLEOTIDE SEQUENCE</scope>
    <source>
        <strain evidence="6">ATCC30299</strain>
    </source>
</reference>
<dbReference type="InterPro" id="IPR036855">
    <property type="entry name" value="Znf_CCCH_sf"/>
</dbReference>
<dbReference type="Proteomes" id="UP001162131">
    <property type="component" value="Unassembled WGS sequence"/>
</dbReference>
<dbReference type="EMBL" id="CAJZBQ010000044">
    <property type="protein sequence ID" value="CAG9327857.1"/>
    <property type="molecule type" value="Genomic_DNA"/>
</dbReference>
<dbReference type="InterPro" id="IPR000571">
    <property type="entry name" value="Znf_CCCH"/>
</dbReference>
<comment type="caution">
    <text evidence="6">The sequence shown here is derived from an EMBL/GenBank/DDBJ whole genome shotgun (WGS) entry which is preliminary data.</text>
</comment>
<dbReference type="PROSITE" id="PS50103">
    <property type="entry name" value="ZF_C3H1"/>
    <property type="match status" value="1"/>
</dbReference>
<dbReference type="Pfam" id="PF00642">
    <property type="entry name" value="zf-CCCH"/>
    <property type="match status" value="1"/>
</dbReference>
<keyword evidence="3 4" id="KW-0862">Zinc</keyword>
<evidence type="ECO:0000256" key="4">
    <source>
        <dbReference type="PROSITE-ProRule" id="PRU00723"/>
    </source>
</evidence>
<keyword evidence="7" id="KW-1185">Reference proteome</keyword>
<organism evidence="6 7">
    <name type="scientific">Blepharisma stoltei</name>
    <dbReference type="NCBI Taxonomy" id="1481888"/>
    <lineage>
        <taxon>Eukaryota</taxon>
        <taxon>Sar</taxon>
        <taxon>Alveolata</taxon>
        <taxon>Ciliophora</taxon>
        <taxon>Postciliodesmatophora</taxon>
        <taxon>Heterotrichea</taxon>
        <taxon>Heterotrichida</taxon>
        <taxon>Blepharismidae</taxon>
        <taxon>Blepharisma</taxon>
    </lineage>
</organism>
<name>A0AAU9K3W8_9CILI</name>
<dbReference type="GO" id="GO:0008270">
    <property type="term" value="F:zinc ion binding"/>
    <property type="evidence" value="ECO:0007669"/>
    <property type="project" value="UniProtKB-KW"/>
</dbReference>
<dbReference type="Gene3D" id="4.10.1000.10">
    <property type="entry name" value="Zinc finger, CCCH-type"/>
    <property type="match status" value="1"/>
</dbReference>
<evidence type="ECO:0000259" key="5">
    <source>
        <dbReference type="PROSITE" id="PS50103"/>
    </source>
</evidence>
<protein>
    <recommendedName>
        <fullName evidence="5">C3H1-type domain-containing protein</fullName>
    </recommendedName>
</protein>
<dbReference type="AlphaFoldDB" id="A0AAU9K3W8"/>